<name>A0A8X6VAE8_TRICX</name>
<feature type="domain" description="Transposase Tc1-like" evidence="1">
    <location>
        <begin position="2"/>
        <end position="64"/>
    </location>
</feature>
<organism evidence="2 3">
    <name type="scientific">Trichonephila clavipes</name>
    <name type="common">Golden silk orbweaver</name>
    <name type="synonym">Nephila clavipes</name>
    <dbReference type="NCBI Taxonomy" id="2585209"/>
    <lineage>
        <taxon>Eukaryota</taxon>
        <taxon>Metazoa</taxon>
        <taxon>Ecdysozoa</taxon>
        <taxon>Arthropoda</taxon>
        <taxon>Chelicerata</taxon>
        <taxon>Arachnida</taxon>
        <taxon>Araneae</taxon>
        <taxon>Araneomorphae</taxon>
        <taxon>Entelegynae</taxon>
        <taxon>Araneoidea</taxon>
        <taxon>Nephilidae</taxon>
        <taxon>Trichonephila</taxon>
    </lineage>
</organism>
<dbReference type="AlphaFoldDB" id="A0A8X6VAE8"/>
<dbReference type="InterPro" id="IPR036397">
    <property type="entry name" value="RNaseH_sf"/>
</dbReference>
<dbReference type="GO" id="GO:0003677">
    <property type="term" value="F:DNA binding"/>
    <property type="evidence" value="ECO:0007669"/>
    <property type="project" value="InterPro"/>
</dbReference>
<protein>
    <submittedName>
        <fullName evidence="2">Transposable element Tc1 transposase</fullName>
    </submittedName>
</protein>
<evidence type="ECO:0000313" key="3">
    <source>
        <dbReference type="Proteomes" id="UP000887159"/>
    </source>
</evidence>
<accession>A0A8X6VAE8</accession>
<dbReference type="GO" id="GO:0015074">
    <property type="term" value="P:DNA integration"/>
    <property type="evidence" value="ECO:0007669"/>
    <property type="project" value="InterPro"/>
</dbReference>
<dbReference type="EMBL" id="BMAU01021221">
    <property type="protein sequence ID" value="GFY00758.1"/>
    <property type="molecule type" value="Genomic_DNA"/>
</dbReference>
<evidence type="ECO:0000313" key="2">
    <source>
        <dbReference type="EMBL" id="GFY00758.1"/>
    </source>
</evidence>
<keyword evidence="3" id="KW-1185">Reference proteome</keyword>
<sequence>MNDRTASSKQLVARWSTATGVLMSASSNRRHLLHRALRARVPLYRIPLTANHRRLRLQWAHEHRAWKADWYQVVFSDESRFNLWDHDGRIRVRRYTGERCLLECVIEQHSALTPRVMVWGAISYHGRSNLLRIEGNLNNNVREVLQPEESFSSLKAILELSFIRIMHAHMFETSVQPNTCNFFFGLLNVAY</sequence>
<dbReference type="InterPro" id="IPR002492">
    <property type="entry name" value="Transposase_Tc1-like"/>
</dbReference>
<comment type="caution">
    <text evidence="2">The sequence shown here is derived from an EMBL/GenBank/DDBJ whole genome shotgun (WGS) entry which is preliminary data.</text>
</comment>
<reference evidence="2" key="1">
    <citation type="submission" date="2020-08" db="EMBL/GenBank/DDBJ databases">
        <title>Multicomponent nature underlies the extraordinary mechanical properties of spider dragline silk.</title>
        <authorList>
            <person name="Kono N."/>
            <person name="Nakamura H."/>
            <person name="Mori M."/>
            <person name="Yoshida Y."/>
            <person name="Ohtoshi R."/>
            <person name="Malay A.D."/>
            <person name="Moran D.A.P."/>
            <person name="Tomita M."/>
            <person name="Numata K."/>
            <person name="Arakawa K."/>
        </authorList>
    </citation>
    <scope>NUCLEOTIDE SEQUENCE</scope>
</reference>
<dbReference type="Pfam" id="PF01498">
    <property type="entry name" value="HTH_Tnp_Tc3_2"/>
    <property type="match status" value="1"/>
</dbReference>
<gene>
    <name evidence="2" type="primary">X975_12359</name>
    <name evidence="2" type="ORF">TNCV_2141501</name>
</gene>
<dbReference type="GO" id="GO:0006313">
    <property type="term" value="P:DNA transposition"/>
    <property type="evidence" value="ECO:0007669"/>
    <property type="project" value="InterPro"/>
</dbReference>
<dbReference type="Gene3D" id="3.30.420.10">
    <property type="entry name" value="Ribonuclease H-like superfamily/Ribonuclease H"/>
    <property type="match status" value="1"/>
</dbReference>
<dbReference type="Proteomes" id="UP000887159">
    <property type="component" value="Unassembled WGS sequence"/>
</dbReference>
<evidence type="ECO:0000259" key="1">
    <source>
        <dbReference type="Pfam" id="PF01498"/>
    </source>
</evidence>
<proteinExistence type="predicted"/>